<organism evidence="2 3">
    <name type="scientific">Microvirga subterranea</name>
    <dbReference type="NCBI Taxonomy" id="186651"/>
    <lineage>
        <taxon>Bacteria</taxon>
        <taxon>Pseudomonadati</taxon>
        <taxon>Pseudomonadota</taxon>
        <taxon>Alphaproteobacteria</taxon>
        <taxon>Hyphomicrobiales</taxon>
        <taxon>Methylobacteriaceae</taxon>
        <taxon>Microvirga</taxon>
    </lineage>
</organism>
<sequence>MFEGFTHRRITTSEAVINLRLKGDGPPVLLLHGHPQTHVMWHRIAPQLANTYTVVCADLRGYGDSSKPPTTSDHAPYSKRAMARDQVEAMQALGFERFAVVGHDRGGRCAYRMALDYPERIVALSVLDIIPTAEHFQRTDMAFAMGYWHWFFLAQPYDLPERLIAGDPDAFYLRRGRSMFHEAALAEYRRCFTDPATIHAMCEDYRAGATIDIRLDELDQKSGRRIACPVLALWGLKNGLERWYDVCAVWREWADDVQGHGIDCGHYLAEEAPEATLAALEPFLARAYGRTDF</sequence>
<dbReference type="RefSeq" id="WP_114770170.1">
    <property type="nucleotide sequence ID" value="NZ_QQBB01000004.1"/>
</dbReference>
<keyword evidence="3" id="KW-1185">Reference proteome</keyword>
<evidence type="ECO:0000259" key="1">
    <source>
        <dbReference type="Pfam" id="PF00561"/>
    </source>
</evidence>
<name>A0A370HL86_9HYPH</name>
<dbReference type="PRINTS" id="PR00111">
    <property type="entry name" value="ABHYDROLASE"/>
</dbReference>
<proteinExistence type="predicted"/>
<dbReference type="GO" id="GO:0003824">
    <property type="term" value="F:catalytic activity"/>
    <property type="evidence" value="ECO:0007669"/>
    <property type="project" value="InterPro"/>
</dbReference>
<dbReference type="Proteomes" id="UP000254925">
    <property type="component" value="Unassembled WGS sequence"/>
</dbReference>
<dbReference type="Gene3D" id="3.40.50.1820">
    <property type="entry name" value="alpha/beta hydrolase"/>
    <property type="match status" value="1"/>
</dbReference>
<protein>
    <submittedName>
        <fullName evidence="2">Haloacetate dehalogenase</fullName>
    </submittedName>
</protein>
<reference evidence="2 3" key="1">
    <citation type="submission" date="2018-07" db="EMBL/GenBank/DDBJ databases">
        <title>Genomic Encyclopedia of Type Strains, Phase IV (KMG-IV): sequencing the most valuable type-strain genomes for metagenomic binning, comparative biology and taxonomic classification.</title>
        <authorList>
            <person name="Goeker M."/>
        </authorList>
    </citation>
    <scope>NUCLEOTIDE SEQUENCE [LARGE SCALE GENOMIC DNA]</scope>
    <source>
        <strain evidence="2 3">DSM 14364</strain>
    </source>
</reference>
<dbReference type="SUPFAM" id="SSF53474">
    <property type="entry name" value="alpha/beta-Hydrolases"/>
    <property type="match status" value="1"/>
</dbReference>
<evidence type="ECO:0000313" key="3">
    <source>
        <dbReference type="Proteomes" id="UP000254925"/>
    </source>
</evidence>
<dbReference type="Pfam" id="PF00561">
    <property type="entry name" value="Abhydrolase_1"/>
    <property type="match status" value="1"/>
</dbReference>
<dbReference type="EMBL" id="QQBB01000004">
    <property type="protein sequence ID" value="RDI59278.1"/>
    <property type="molecule type" value="Genomic_DNA"/>
</dbReference>
<dbReference type="InterPro" id="IPR029058">
    <property type="entry name" value="AB_hydrolase_fold"/>
</dbReference>
<dbReference type="PRINTS" id="PR00412">
    <property type="entry name" value="EPOXHYDRLASE"/>
</dbReference>
<dbReference type="PANTHER" id="PTHR43798">
    <property type="entry name" value="MONOACYLGLYCEROL LIPASE"/>
    <property type="match status" value="1"/>
</dbReference>
<dbReference type="OrthoDB" id="9812774at2"/>
<gene>
    <name evidence="2" type="ORF">DES45_104189</name>
</gene>
<dbReference type="InterPro" id="IPR000073">
    <property type="entry name" value="AB_hydrolase_1"/>
</dbReference>
<accession>A0A370HL86</accession>
<evidence type="ECO:0000313" key="2">
    <source>
        <dbReference type="EMBL" id="RDI59278.1"/>
    </source>
</evidence>
<feature type="domain" description="AB hydrolase-1" evidence="1">
    <location>
        <begin position="26"/>
        <end position="272"/>
    </location>
</feature>
<comment type="caution">
    <text evidence="2">The sequence shown here is derived from an EMBL/GenBank/DDBJ whole genome shotgun (WGS) entry which is preliminary data.</text>
</comment>
<dbReference type="InterPro" id="IPR000639">
    <property type="entry name" value="Epox_hydrolase-like"/>
</dbReference>
<dbReference type="InterPro" id="IPR050266">
    <property type="entry name" value="AB_hydrolase_sf"/>
</dbReference>
<dbReference type="AlphaFoldDB" id="A0A370HL86"/>